<evidence type="ECO:0000256" key="4">
    <source>
        <dbReference type="ARBA" id="ARBA00022670"/>
    </source>
</evidence>
<feature type="binding site" evidence="11">
    <location>
        <position position="1137"/>
    </location>
    <ligand>
        <name>Ca(2+)</name>
        <dbReference type="ChEBI" id="CHEBI:29108"/>
    </ligand>
</feature>
<dbReference type="SUPFAM" id="SSF54897">
    <property type="entry name" value="Protease propeptides/inhibitors"/>
    <property type="match status" value="1"/>
</dbReference>
<keyword evidence="9 12" id="KW-0175">Coiled coil</keyword>
<feature type="binding site" evidence="11">
    <location>
        <position position="1155"/>
    </location>
    <ligand>
        <name>Ca(2+)</name>
        <dbReference type="ChEBI" id="CHEBI:29108"/>
    </ligand>
</feature>
<dbReference type="InterPro" id="IPR018791">
    <property type="entry name" value="UV_resistance/autophagy_Atg14"/>
</dbReference>
<accession>A0A1V8TSB3</accession>
<evidence type="ECO:0000256" key="9">
    <source>
        <dbReference type="ARBA" id="ARBA00023054"/>
    </source>
</evidence>
<comment type="subcellular location">
    <subcellularLocation>
        <location evidence="1">Secreted</location>
        <location evidence="1">Extracellular space</location>
    </subcellularLocation>
</comment>
<dbReference type="CDD" id="cd04056">
    <property type="entry name" value="Peptidases_S53"/>
    <property type="match status" value="1"/>
</dbReference>
<evidence type="ECO:0000256" key="11">
    <source>
        <dbReference type="PROSITE-ProRule" id="PRU01032"/>
    </source>
</evidence>
<organism evidence="15 16">
    <name type="scientific">Cryoendolithus antarcticus</name>
    <dbReference type="NCBI Taxonomy" id="1507870"/>
    <lineage>
        <taxon>Eukaryota</taxon>
        <taxon>Fungi</taxon>
        <taxon>Dikarya</taxon>
        <taxon>Ascomycota</taxon>
        <taxon>Pezizomycotina</taxon>
        <taxon>Dothideomycetes</taxon>
        <taxon>Dothideomycetidae</taxon>
        <taxon>Cladosporiales</taxon>
        <taxon>Cladosporiaceae</taxon>
        <taxon>Cryoendolithus</taxon>
    </lineage>
</organism>
<dbReference type="Pfam" id="PF09286">
    <property type="entry name" value="Pro-kuma_activ"/>
    <property type="match status" value="1"/>
</dbReference>
<dbReference type="EMBL" id="NAJO01000002">
    <property type="protein sequence ID" value="OQO14171.1"/>
    <property type="molecule type" value="Genomic_DNA"/>
</dbReference>
<dbReference type="GO" id="GO:0004252">
    <property type="term" value="F:serine-type endopeptidase activity"/>
    <property type="evidence" value="ECO:0007669"/>
    <property type="project" value="UniProtKB-UniRule"/>
</dbReference>
<evidence type="ECO:0000256" key="3">
    <source>
        <dbReference type="ARBA" id="ARBA00013807"/>
    </source>
</evidence>
<evidence type="ECO:0000256" key="12">
    <source>
        <dbReference type="SAM" id="Coils"/>
    </source>
</evidence>
<sequence>MATGAEQRNGLGIRREKPWLLPYNRKLRNVISISLRNLSLSPSLSSRPRGKTIDDDALPTTLISPAKLVALREKKSLGHSRSSSDLRRVPEHAISVESESEADGHVNGSPRKHDANGSPKTPSRPSLAKMRRRSTLEWANASPQKRQEKLENVVADKMADVFFSLHVPGVEEPIYISEVVATTMNPTFQSFDLSLASPGTTRLDRFNLRLWVKSSKWQSWRQLVDFSVQLSELQYLGKHAEEAQRPLPPNAVLFYLLDGVYTLHSSLSDYTPTAAIIPPIGRSNSGRTMGTSSFDALLKLGKLDDSIQDALEARNKLAKDLEDLINANREALCERDQVTEARDRLKTIEYAKKTVAKQMEKAQRQKSEKTSTLANRRELMATDLELRAKRRLEIRQSTDSLPSEHAQQEHLRKNIESQRRRICEDLQVAYPIKPIPGKTLAFKIRDLQLPNSDDLDNESSDNVAAALGHVAAVLQLLSFYLAQPLLYPLTPRGSTSTIYDPISLLKPSATSAARGTDKSQILLRTYPLFTRGTPRFRFDYALFLLNKNIQVLLETTFHVRVLDIRHTLPNLKYLLYVATAGEGELPARKSGGVKGLLRNLENADNFIQDVSDPFNPNFGKHWSAAKVAEVFAPKQESRDGVVAWLVEHGVDVRRIGHSVGKNWVELNATIGEAESLLQTKYHYYKHQNTDAYRLSCDSYGVPGHLKEHIDMIMPTVQLDGLEPIKNARPALQAPSPITGLSGTKNCSTLITIECLRALYGFPAGSKNHTSNKMGIAEWADYLYYPDLDPYFANWTSPQIPKGIRPEFISIDGGKHSNLTVAQAEEVVESALDFQTAYSIIWPQQTRLYQNGDSVNVDSVGTFNIFLDALDASYCTYQGGDQPYIDPAYPDPNEGGYTGPLQCGGAPRSNVVSISYGQIEAALPRFYQERQCHEWMKLALQGTTVVVSSGDSGVANRYNAGYNNSCVNSDELVSIDLATRYCDRITDELCIPYITSVGATFLNSNNLQDGESAVADPDPANALDDYYSGGGFSDVFEVPSYQKKATQHYLKHYAPNYGSKVFNNSGLARGFPDISGIGLKVATVYLNKTYGVGGTSASAPIIGGIVTLLNEERLAVGKGPIGFLNPVLYSHPWALNDIVNGSNPGCGTNGFPASPGWDPVTGLGTPKYEELKKIFLSLP</sequence>
<feature type="domain" description="Peptidase S53" evidence="14">
    <location>
        <begin position="749"/>
        <end position="1177"/>
    </location>
</feature>
<dbReference type="GO" id="GO:0046872">
    <property type="term" value="F:metal ion binding"/>
    <property type="evidence" value="ECO:0007669"/>
    <property type="project" value="UniProtKB-UniRule"/>
</dbReference>
<dbReference type="Proteomes" id="UP000192596">
    <property type="component" value="Unassembled WGS sequence"/>
</dbReference>
<dbReference type="PANTHER" id="PTHR14218:SF19">
    <property type="entry name" value="SERINE PROTEASE AORO, PUTATIVE (AFU_ORTHOLOGUE AFUA_6G10250)-RELATED"/>
    <property type="match status" value="1"/>
</dbReference>
<feature type="binding site" evidence="11">
    <location>
        <position position="1136"/>
    </location>
    <ligand>
        <name>Ca(2+)</name>
        <dbReference type="ChEBI" id="CHEBI:29108"/>
    </ligand>
</feature>
<feature type="active site" description="Charge relay system" evidence="11">
    <location>
        <position position="832"/>
    </location>
</feature>
<gene>
    <name evidence="15" type="ORF">B0A48_01047</name>
</gene>
<dbReference type="CDD" id="cd11377">
    <property type="entry name" value="Pro-peptidase_S53"/>
    <property type="match status" value="1"/>
</dbReference>
<feature type="coiled-coil region" evidence="12">
    <location>
        <begin position="307"/>
        <end position="341"/>
    </location>
</feature>
<evidence type="ECO:0000256" key="5">
    <source>
        <dbReference type="ARBA" id="ARBA00022723"/>
    </source>
</evidence>
<feature type="binding site" evidence="11">
    <location>
        <position position="1157"/>
    </location>
    <ligand>
        <name>Ca(2+)</name>
        <dbReference type="ChEBI" id="CHEBI:29108"/>
    </ligand>
</feature>
<evidence type="ECO:0000256" key="6">
    <source>
        <dbReference type="ARBA" id="ARBA00022801"/>
    </source>
</evidence>
<evidence type="ECO:0000256" key="2">
    <source>
        <dbReference type="ARBA" id="ARBA00009574"/>
    </source>
</evidence>
<dbReference type="GO" id="GO:0005737">
    <property type="term" value="C:cytoplasm"/>
    <property type="evidence" value="ECO:0007669"/>
    <property type="project" value="UniProtKB-ARBA"/>
</dbReference>
<dbReference type="SMART" id="SM00944">
    <property type="entry name" value="Pro-kuma_activ"/>
    <property type="match status" value="1"/>
</dbReference>
<dbReference type="STRING" id="1507870.A0A1V8TSB3"/>
<dbReference type="InterPro" id="IPR036852">
    <property type="entry name" value="Peptidase_S8/S53_dom_sf"/>
</dbReference>
<comment type="similarity">
    <text evidence="2">Belongs to the ATG14 family.</text>
</comment>
<keyword evidence="8 11" id="KW-0106">Calcium</keyword>
<evidence type="ECO:0000256" key="1">
    <source>
        <dbReference type="ARBA" id="ARBA00004239"/>
    </source>
</evidence>
<reference evidence="16" key="1">
    <citation type="submission" date="2017-03" db="EMBL/GenBank/DDBJ databases">
        <title>Genomes of endolithic fungi from Antarctica.</title>
        <authorList>
            <person name="Coleine C."/>
            <person name="Masonjones S."/>
            <person name="Stajich J.E."/>
        </authorList>
    </citation>
    <scope>NUCLEOTIDE SEQUENCE [LARGE SCALE GENOMIC DNA]</scope>
    <source>
        <strain evidence="16">CCFEE 5527</strain>
    </source>
</reference>
<proteinExistence type="inferred from homology"/>
<evidence type="ECO:0000313" key="15">
    <source>
        <dbReference type="EMBL" id="OQO14171.1"/>
    </source>
</evidence>
<keyword evidence="16" id="KW-1185">Reference proteome</keyword>
<dbReference type="InterPro" id="IPR030400">
    <property type="entry name" value="Sedolisin_dom"/>
</dbReference>
<feature type="active site" description="Charge relay system" evidence="11">
    <location>
        <position position="828"/>
    </location>
</feature>
<dbReference type="InParanoid" id="A0A1V8TSB3"/>
<dbReference type="GO" id="GO:0006508">
    <property type="term" value="P:proteolysis"/>
    <property type="evidence" value="ECO:0007669"/>
    <property type="project" value="UniProtKB-KW"/>
</dbReference>
<dbReference type="InterPro" id="IPR015366">
    <property type="entry name" value="S53_propep"/>
</dbReference>
<feature type="region of interest" description="Disordered" evidence="13">
    <location>
        <begin position="94"/>
        <end position="144"/>
    </location>
</feature>
<keyword evidence="4 11" id="KW-0645">Protease</keyword>
<evidence type="ECO:0000256" key="7">
    <source>
        <dbReference type="ARBA" id="ARBA00022825"/>
    </source>
</evidence>
<comment type="caution">
    <text evidence="15">The sequence shown here is derived from an EMBL/GenBank/DDBJ whole genome shotgun (WGS) entry which is preliminary data.</text>
</comment>
<keyword evidence="5 11" id="KW-0479">Metal-binding</keyword>
<keyword evidence="10" id="KW-0865">Zymogen</keyword>
<evidence type="ECO:0000256" key="13">
    <source>
        <dbReference type="SAM" id="MobiDB-lite"/>
    </source>
</evidence>
<protein>
    <recommendedName>
        <fullName evidence="3">Autophagy-related protein 14</fullName>
    </recommendedName>
</protein>
<evidence type="ECO:0000256" key="8">
    <source>
        <dbReference type="ARBA" id="ARBA00022837"/>
    </source>
</evidence>
<dbReference type="Gene3D" id="3.40.50.200">
    <property type="entry name" value="Peptidase S8/S53 domain"/>
    <property type="match status" value="1"/>
</dbReference>
<dbReference type="OrthoDB" id="409122at2759"/>
<keyword evidence="6 11" id="KW-0378">Hydrolase</keyword>
<evidence type="ECO:0000259" key="14">
    <source>
        <dbReference type="PROSITE" id="PS51695"/>
    </source>
</evidence>
<dbReference type="GO" id="GO:0008240">
    <property type="term" value="F:tripeptidyl-peptidase activity"/>
    <property type="evidence" value="ECO:0007669"/>
    <property type="project" value="TreeGrafter"/>
</dbReference>
<evidence type="ECO:0000256" key="10">
    <source>
        <dbReference type="ARBA" id="ARBA00023145"/>
    </source>
</evidence>
<name>A0A1V8TSB3_9PEZI</name>
<dbReference type="PROSITE" id="PS51695">
    <property type="entry name" value="SEDOLISIN"/>
    <property type="match status" value="1"/>
</dbReference>
<comment type="cofactor">
    <cofactor evidence="11">
        <name>Ca(2+)</name>
        <dbReference type="ChEBI" id="CHEBI:29108"/>
    </cofactor>
    <text evidence="11">Binds 1 Ca(2+) ion per subunit.</text>
</comment>
<dbReference type="Pfam" id="PF10186">
    <property type="entry name" value="ATG14"/>
    <property type="match status" value="1"/>
</dbReference>
<dbReference type="GO" id="GO:0032991">
    <property type="term" value="C:protein-containing complex"/>
    <property type="evidence" value="ECO:0007669"/>
    <property type="project" value="UniProtKB-ARBA"/>
</dbReference>
<dbReference type="SUPFAM" id="SSF52743">
    <property type="entry name" value="Subtilisin-like"/>
    <property type="match status" value="1"/>
</dbReference>
<feature type="active site" description="Charge relay system" evidence="11">
    <location>
        <position position="1095"/>
    </location>
</feature>
<keyword evidence="7 11" id="KW-0720">Serine protease</keyword>
<dbReference type="GO" id="GO:0005576">
    <property type="term" value="C:extracellular region"/>
    <property type="evidence" value="ECO:0007669"/>
    <property type="project" value="UniProtKB-SubCell"/>
</dbReference>
<dbReference type="InterPro" id="IPR050819">
    <property type="entry name" value="Tripeptidyl-peptidase_I"/>
</dbReference>
<evidence type="ECO:0000313" key="16">
    <source>
        <dbReference type="Proteomes" id="UP000192596"/>
    </source>
</evidence>
<dbReference type="AlphaFoldDB" id="A0A1V8TSB3"/>
<dbReference type="PANTHER" id="PTHR14218">
    <property type="entry name" value="PROTEASE S8 TRIPEPTIDYL PEPTIDASE I CLN2"/>
    <property type="match status" value="1"/>
</dbReference>